<dbReference type="NCBIfam" id="TIGR01613">
    <property type="entry name" value="primase_Cterm"/>
    <property type="match status" value="1"/>
</dbReference>
<dbReference type="PANTHER" id="PTHR35372">
    <property type="entry name" value="ATP BINDING PROTEIN-RELATED"/>
    <property type="match status" value="1"/>
</dbReference>
<feature type="compositionally biased region" description="Low complexity" evidence="4">
    <location>
        <begin position="387"/>
        <end position="403"/>
    </location>
</feature>
<dbReference type="Proteomes" id="UP000224956">
    <property type="component" value="Segment"/>
</dbReference>
<evidence type="ECO:0000313" key="6">
    <source>
        <dbReference type="EMBL" id="AOT23193.1"/>
    </source>
</evidence>
<feature type="compositionally biased region" description="Low complexity" evidence="4">
    <location>
        <begin position="355"/>
        <end position="366"/>
    </location>
</feature>
<keyword evidence="2" id="KW-0378">Hydrolase</keyword>
<dbReference type="Pfam" id="PF08706">
    <property type="entry name" value="D5_N"/>
    <property type="match status" value="1"/>
</dbReference>
<dbReference type="InterPro" id="IPR014015">
    <property type="entry name" value="Helicase_SF3_DNA-vir"/>
</dbReference>
<evidence type="ECO:0000256" key="2">
    <source>
        <dbReference type="ARBA" id="ARBA00022801"/>
    </source>
</evidence>
<dbReference type="PANTHER" id="PTHR35372:SF2">
    <property type="entry name" value="SF3 HELICASE DOMAIN-CONTAINING PROTEIN"/>
    <property type="match status" value="1"/>
</dbReference>
<dbReference type="EMBL" id="KX621007">
    <property type="protein sequence ID" value="AOT23193.1"/>
    <property type="molecule type" value="Genomic_DNA"/>
</dbReference>
<dbReference type="InterPro" id="IPR051620">
    <property type="entry name" value="ORF904-like_C"/>
</dbReference>
<reference evidence="6 7" key="1">
    <citation type="submission" date="2016-07" db="EMBL/GenBank/DDBJ databases">
        <authorList>
            <person name="Henderson J.H."/>
            <person name="Agbayani G."/>
            <person name="Akanbi A."/>
            <person name="Allen L."/>
            <person name="Anton T."/>
            <person name="Bauer V."/>
            <person name="Benoit R."/>
            <person name="Bhakta Y."/>
            <person name="Binongcal M.A."/>
            <person name="Bobovsky T."/>
            <person name="Bual H."/>
            <person name="Calley B."/>
            <person name="Clark M."/>
            <person name="Conahan B."/>
            <person name="Cone E."/>
            <person name="Dardis C."/>
            <person name="Fangman M."/>
            <person name="Flatgard B."/>
            <person name="Focht K."/>
            <person name="Geraci K."/>
            <person name="Goodwin B."/>
            <person name="Hanson H."/>
            <person name="Hunt G."/>
            <person name="Hutton S."/>
            <person name="Illback M."/>
            <person name="Jamsa A."/>
            <person name="Konzek B."/>
            <person name="Kraus A."/>
            <person name="Kuenzi M."/>
            <person name="Laird K."/>
            <person name="Lieb M."/>
            <person name="MacKenzie A."/>
            <person name="Maurer K."/>
            <person name="Miera M."/>
            <person name="Mishler B."/>
            <person name="Naughton C."/>
            <person name="Nease R."/>
            <person name="Nelson B."/>
            <person name="Nigg N."/>
            <person name="O'Sullivan K."/>
            <person name="Orion I."/>
            <person name="Peterson C."/>
            <person name="Peterson S."/>
            <person name="Roletto M."/>
            <person name="Rush L."/>
            <person name="Schlatter T."/>
            <person name="Seidl R."/>
            <person name="Sevy E."/>
            <person name="Sonderby V."/>
            <person name="Souers H."/>
            <person name="Syvertson H."/>
            <person name="Taggard K."/>
            <person name="Takasugi J."/>
            <person name="Tietge S."/>
            <person name="Vasquez C."/>
            <person name="Velasco R."/>
            <person name="Virk M."/>
            <person name="Vologdin S."/>
            <person name="Wing S."/>
            <person name="Winslow J."/>
            <person name="Young E."/>
            <person name="Cunanan N."/>
            <person name="Dasiuk E."/>
            <person name="Fudge K."/>
            <person name="Murphy A."/>
            <person name="Poxleitner M.K."/>
            <person name="Ettinger A.-S.H."/>
            <person name="Anders K.R."/>
            <person name="Schaff J.E."/>
            <person name="Dashiell C.L."/>
            <person name="Macialek J.A."/>
            <person name="Braun M.A."/>
            <person name="Delesalle V.A."/>
            <person name="Hughes L.E."/>
            <person name="Ware V.C."/>
            <person name="Bradley K.W."/>
            <person name="Barker L.P."/>
            <person name="Asai D.J."/>
            <person name="Bowman C.A."/>
            <person name="Russell D.A."/>
            <person name="Pope W.H."/>
            <person name="Jacobs-Sera D."/>
            <person name="Hendrix R.W."/>
            <person name="Hatfull G.F."/>
        </authorList>
    </citation>
    <scope>NUCLEOTIDE SEQUENCE [LARGE SCALE GENOMIC DNA]</scope>
</reference>
<dbReference type="InterPro" id="IPR014818">
    <property type="entry name" value="Phage/plasmid_primase_P4_C"/>
</dbReference>
<dbReference type="SMART" id="SM00885">
    <property type="entry name" value="D5_N"/>
    <property type="match status" value="1"/>
</dbReference>
<dbReference type="InterPro" id="IPR045455">
    <property type="entry name" value="NrS-1_pol-like_helicase"/>
</dbReference>
<keyword evidence="3" id="KW-0067">ATP-binding</keyword>
<organism evidence="6 7">
    <name type="scientific">Mycobacterium phage Taquito</name>
    <dbReference type="NCBI Taxonomy" id="1897500"/>
    <lineage>
        <taxon>Viruses</taxon>
        <taxon>Duplodnaviria</taxon>
        <taxon>Heunggongvirae</taxon>
        <taxon>Uroviricota</taxon>
        <taxon>Caudoviricetes</taxon>
        <taxon>Weiservirinae</taxon>
        <taxon>Fionnbharthvirus</taxon>
        <taxon>Fionnbharthvirus taquito</taxon>
    </lineage>
</organism>
<evidence type="ECO:0000256" key="4">
    <source>
        <dbReference type="SAM" id="MobiDB-lite"/>
    </source>
</evidence>
<dbReference type="InterPro" id="IPR006500">
    <property type="entry name" value="Helicase_put_C_phage/plasmid"/>
</dbReference>
<dbReference type="Gene3D" id="3.40.50.300">
    <property type="entry name" value="P-loop containing nucleotide triphosphate hydrolases"/>
    <property type="match status" value="1"/>
</dbReference>
<gene>
    <name evidence="6" type="ORF">SEA_TAQUITO_73</name>
</gene>
<feature type="domain" description="SF3 helicase" evidence="5">
    <location>
        <begin position="570"/>
        <end position="729"/>
    </location>
</feature>
<dbReference type="GO" id="GO:0005524">
    <property type="term" value="F:ATP binding"/>
    <property type="evidence" value="ECO:0007669"/>
    <property type="project" value="UniProtKB-KW"/>
</dbReference>
<feature type="region of interest" description="Disordered" evidence="4">
    <location>
        <begin position="348"/>
        <end position="413"/>
    </location>
</feature>
<keyword evidence="1" id="KW-0547">Nucleotide-binding</keyword>
<name>A0A1D8EQ76_9CAUD</name>
<dbReference type="Pfam" id="PF19263">
    <property type="entry name" value="DUF5906"/>
    <property type="match status" value="1"/>
</dbReference>
<accession>A0A1D8EQ76</accession>
<dbReference type="GO" id="GO:0016787">
    <property type="term" value="F:hydrolase activity"/>
    <property type="evidence" value="ECO:0007669"/>
    <property type="project" value="UniProtKB-KW"/>
</dbReference>
<evidence type="ECO:0000313" key="7">
    <source>
        <dbReference type="Proteomes" id="UP000224956"/>
    </source>
</evidence>
<dbReference type="PROSITE" id="PS51206">
    <property type="entry name" value="SF3_HELICASE_1"/>
    <property type="match status" value="1"/>
</dbReference>
<evidence type="ECO:0000259" key="5">
    <source>
        <dbReference type="PROSITE" id="PS51206"/>
    </source>
</evidence>
<proteinExistence type="predicted"/>
<sequence length="873" mass="95340">MNFSDLLEALNFGGGEYVSLLTVDRDGNAQSSVVGADHAARVADALCRMSDRNVYFGVNPTRRREEGEKGRGNAADVTRLAALFVDLDVKPGGCDSYETARAIITDLSAMLGTAPSAIVRTGHGLQPYWPIEDGQLGPEQGHVKAAALLRRWRRLVDRVAEAHGAKADNVHELARQLRVPGSFNVKGEPIPVVAEVSPGGPLTVAQIDEVLTDQGIVETEGDLLDRSRDAELVSTPRDWRYSDTPCRYAVEAIKSWRTDVPPKGRHQWMLAQLTRLAAFHRRGCLTEELHREGRRVIELRFTELCEQGIGGDPRPVKHREVDEAVPESVRWAASMTEAHLVSEVGGHMHLRDSDPTAAPAAAGSSGEPVTSANTAGPADMPPGGPSPADTAPQPGGPAAPQDDSGPTVLTPWQMTDAGNADRLVARHADRVRYCPDMGRWLQWDGARWEMHPTNAPAWQAARETVESIRPGDSEALAKWKHQSLSTAKQQAMITQAQNQPALQVRVDDLDGDPYKLNTPDGVVDLRTGKLLGPDPGGWHTKVTGVGYAPGQVAPRWSRFLQDTFGEGNVSLTAYMQELAGLAAIGEVREHVLPFLFGSGANGKSVMLDVFAEVLGDYAITAPATFLLAGRAEKHETEIARLRGARLVVCSEINADSTFDEARMKMLTGGDKLTGRFMRQDHFDFRPSHLLMLAGNYQPEVASGGDSFWRRMRLVPFTRTVPADRRVEGLAQQLVEQEGPAILAWIVAGAVRVLAQGLSAPDEVTEATSEYAEQEDALARFLDECCERLGVPAGKDTTGDVAKAYARWAHRNGEPELNAKQFGKQLKARFGIVSSKYRGQRVYRSLRLKDEWRPYSFADHAAQQSPSHVPSERE</sequence>
<dbReference type="InterPro" id="IPR027417">
    <property type="entry name" value="P-loop_NTPase"/>
</dbReference>
<evidence type="ECO:0000256" key="1">
    <source>
        <dbReference type="ARBA" id="ARBA00022741"/>
    </source>
</evidence>
<keyword evidence="7" id="KW-1185">Reference proteome</keyword>
<evidence type="ECO:0000256" key="3">
    <source>
        <dbReference type="ARBA" id="ARBA00022840"/>
    </source>
</evidence>
<protein>
    <submittedName>
        <fullName evidence="6">DNA primase</fullName>
    </submittedName>
</protein>